<dbReference type="VEuPathDB" id="FungiDB:TSTA_107370"/>
<sequence length="259" mass="29498">MTLKSESTTSHQSEAESEPTGIPDDNFMAETRFNTVTRHKKINLTLWEKDAGPGDSVEALVNYIIRAMYKAALHNYFKEWTLVKFNKLDRTTRSKLKDFLQIDIPPRWPDDMIAGKKFNSRSRMALGQQAQLIPRSDTTPPAKRIKNYNRNHLIGLPYSNKEKEETTLRRDLERRINNNPLQLETHVRDLNSRTPLTGANAVPIGTPAPSPIKISTTPPPRPSTSLTSARQLDEYMRLPPTEYEQEDIDPSLAAKFSKA</sequence>
<feature type="region of interest" description="Disordered" evidence="1">
    <location>
        <begin position="1"/>
        <end position="27"/>
    </location>
</feature>
<organism evidence="2 3">
    <name type="scientific">Talaromyces stipitatus (strain ATCC 10500 / CBS 375.48 / QM 6759 / NRRL 1006)</name>
    <name type="common">Penicillium stipitatum</name>
    <dbReference type="NCBI Taxonomy" id="441959"/>
    <lineage>
        <taxon>Eukaryota</taxon>
        <taxon>Fungi</taxon>
        <taxon>Dikarya</taxon>
        <taxon>Ascomycota</taxon>
        <taxon>Pezizomycotina</taxon>
        <taxon>Eurotiomycetes</taxon>
        <taxon>Eurotiomycetidae</taxon>
        <taxon>Eurotiales</taxon>
        <taxon>Trichocomaceae</taxon>
        <taxon>Talaromyces</taxon>
        <taxon>Talaromyces sect. Talaromyces</taxon>
    </lineage>
</organism>
<protein>
    <submittedName>
        <fullName evidence="2">Uncharacterized protein</fullName>
    </submittedName>
</protein>
<gene>
    <name evidence="2" type="ORF">TSTA_107370</name>
</gene>
<dbReference type="PhylomeDB" id="B8MN81"/>
<accession>B8MN81</accession>
<feature type="region of interest" description="Disordered" evidence="1">
    <location>
        <begin position="194"/>
        <end position="259"/>
    </location>
</feature>
<dbReference type="AlphaFoldDB" id="B8MN81"/>
<dbReference type="InParanoid" id="B8MN81"/>
<reference evidence="3" key="1">
    <citation type="journal article" date="2015" name="Genome Announc.">
        <title>Genome sequence of the AIDS-associated pathogen Penicillium marneffei (ATCC18224) and its near taxonomic relative Talaromyces stipitatus (ATCC10500).</title>
        <authorList>
            <person name="Nierman W.C."/>
            <person name="Fedorova-Abrams N.D."/>
            <person name="Andrianopoulos A."/>
        </authorList>
    </citation>
    <scope>NUCLEOTIDE SEQUENCE [LARGE SCALE GENOMIC DNA]</scope>
    <source>
        <strain evidence="3">ATCC 10500 / CBS 375.48 / QM 6759 / NRRL 1006</strain>
    </source>
</reference>
<dbReference type="EMBL" id="EQ962658">
    <property type="protein sequence ID" value="EED14530.1"/>
    <property type="molecule type" value="Genomic_DNA"/>
</dbReference>
<dbReference type="HOGENOM" id="CLU_1074329_0_0_1"/>
<feature type="compositionally biased region" description="Polar residues" evidence="1">
    <location>
        <begin position="1"/>
        <end position="12"/>
    </location>
</feature>
<proteinExistence type="predicted"/>
<evidence type="ECO:0000313" key="2">
    <source>
        <dbReference type="EMBL" id="EED14530.1"/>
    </source>
</evidence>
<evidence type="ECO:0000313" key="3">
    <source>
        <dbReference type="Proteomes" id="UP000001745"/>
    </source>
</evidence>
<dbReference type="Proteomes" id="UP000001745">
    <property type="component" value="Unassembled WGS sequence"/>
</dbReference>
<evidence type="ECO:0000256" key="1">
    <source>
        <dbReference type="SAM" id="MobiDB-lite"/>
    </source>
</evidence>
<name>B8MN81_TALSN</name>
<dbReference type="RefSeq" id="XP_002486768.1">
    <property type="nucleotide sequence ID" value="XM_002486723.1"/>
</dbReference>
<dbReference type="GeneID" id="8106766"/>
<keyword evidence="3" id="KW-1185">Reference proteome</keyword>